<comment type="caution">
    <text evidence="1">The sequence shown here is derived from an EMBL/GenBank/DDBJ whole genome shotgun (WGS) entry which is preliminary data.</text>
</comment>
<keyword evidence="2" id="KW-1185">Reference proteome</keyword>
<sequence>MDAEVPVNYVAQLSGHRNLKSLDSYKAASVDHQRKMSLILRRSGEQSTYLVQESSTVPVNLPKAVNPNETFQSGVFSGACIGRIEGCSFTFNIHREKEGGP</sequence>
<dbReference type="EMBL" id="JARQWQ010000017">
    <property type="protein sequence ID" value="KAK2566437.1"/>
    <property type="molecule type" value="Genomic_DNA"/>
</dbReference>
<evidence type="ECO:0000313" key="1">
    <source>
        <dbReference type="EMBL" id="KAK2566437.1"/>
    </source>
</evidence>
<reference evidence="1" key="2">
    <citation type="journal article" date="2023" name="Science">
        <title>Genomic signatures of disease resistance in endangered staghorn corals.</title>
        <authorList>
            <person name="Vollmer S.V."/>
            <person name="Selwyn J.D."/>
            <person name="Despard B.A."/>
            <person name="Roesel C.L."/>
        </authorList>
    </citation>
    <scope>NUCLEOTIDE SEQUENCE</scope>
    <source>
        <strain evidence="1">K2</strain>
    </source>
</reference>
<dbReference type="AlphaFoldDB" id="A0AAD9QRY3"/>
<dbReference type="Proteomes" id="UP001249851">
    <property type="component" value="Unassembled WGS sequence"/>
</dbReference>
<protein>
    <submittedName>
        <fullName evidence="1">Uncharacterized protein</fullName>
    </submittedName>
</protein>
<reference evidence="1" key="1">
    <citation type="journal article" date="2023" name="G3 (Bethesda)">
        <title>Whole genome assembly and annotation of the endangered Caribbean coral Acropora cervicornis.</title>
        <authorList>
            <person name="Selwyn J.D."/>
            <person name="Vollmer S.V."/>
        </authorList>
    </citation>
    <scope>NUCLEOTIDE SEQUENCE</scope>
    <source>
        <strain evidence="1">K2</strain>
    </source>
</reference>
<accession>A0AAD9QRY3</accession>
<evidence type="ECO:0000313" key="2">
    <source>
        <dbReference type="Proteomes" id="UP001249851"/>
    </source>
</evidence>
<gene>
    <name evidence="1" type="ORF">P5673_009953</name>
</gene>
<name>A0AAD9QRY3_ACRCE</name>
<organism evidence="1 2">
    <name type="scientific">Acropora cervicornis</name>
    <name type="common">Staghorn coral</name>
    <dbReference type="NCBI Taxonomy" id="6130"/>
    <lineage>
        <taxon>Eukaryota</taxon>
        <taxon>Metazoa</taxon>
        <taxon>Cnidaria</taxon>
        <taxon>Anthozoa</taxon>
        <taxon>Hexacorallia</taxon>
        <taxon>Scleractinia</taxon>
        <taxon>Astrocoeniina</taxon>
        <taxon>Acroporidae</taxon>
        <taxon>Acropora</taxon>
    </lineage>
</organism>
<proteinExistence type="predicted"/>